<evidence type="ECO:0000313" key="9">
    <source>
        <dbReference type="EMBL" id="MFB9887430.1"/>
    </source>
</evidence>
<gene>
    <name evidence="9" type="ORF">ACFFLH_13495</name>
</gene>
<comment type="caution">
    <text evidence="9">The sequence shown here is derived from an EMBL/GenBank/DDBJ whole genome shotgun (WGS) entry which is preliminary data.</text>
</comment>
<organism evidence="9 10">
    <name type="scientific">Balneatrix alpica</name>
    <dbReference type="NCBI Taxonomy" id="75684"/>
    <lineage>
        <taxon>Bacteria</taxon>
        <taxon>Pseudomonadati</taxon>
        <taxon>Pseudomonadota</taxon>
        <taxon>Gammaproteobacteria</taxon>
        <taxon>Oceanospirillales</taxon>
        <taxon>Balneatrichaceae</taxon>
        <taxon>Balneatrix</taxon>
    </lineage>
</organism>
<dbReference type="InterPro" id="IPR003400">
    <property type="entry name" value="ExbD"/>
</dbReference>
<keyword evidence="7" id="KW-0653">Protein transport</keyword>
<evidence type="ECO:0000256" key="1">
    <source>
        <dbReference type="ARBA" id="ARBA00004162"/>
    </source>
</evidence>
<feature type="transmembrane region" description="Helical" evidence="8">
    <location>
        <begin position="20"/>
        <end position="39"/>
    </location>
</feature>
<dbReference type="EMBL" id="JBHLZN010000004">
    <property type="protein sequence ID" value="MFB9887430.1"/>
    <property type="molecule type" value="Genomic_DNA"/>
</dbReference>
<evidence type="ECO:0000256" key="3">
    <source>
        <dbReference type="ARBA" id="ARBA00022475"/>
    </source>
</evidence>
<evidence type="ECO:0000256" key="2">
    <source>
        <dbReference type="ARBA" id="ARBA00005811"/>
    </source>
</evidence>
<dbReference type="Gene3D" id="3.30.420.270">
    <property type="match status" value="1"/>
</dbReference>
<evidence type="ECO:0000256" key="6">
    <source>
        <dbReference type="ARBA" id="ARBA00023136"/>
    </source>
</evidence>
<reference evidence="9 10" key="1">
    <citation type="submission" date="2024-09" db="EMBL/GenBank/DDBJ databases">
        <authorList>
            <person name="Sun Q."/>
            <person name="Mori K."/>
        </authorList>
    </citation>
    <scope>NUCLEOTIDE SEQUENCE [LARGE SCALE GENOMIC DNA]</scope>
    <source>
        <strain evidence="9 10">ATCC 51285</strain>
    </source>
</reference>
<evidence type="ECO:0000256" key="4">
    <source>
        <dbReference type="ARBA" id="ARBA00022692"/>
    </source>
</evidence>
<comment type="subcellular location">
    <subcellularLocation>
        <location evidence="1">Cell membrane</location>
        <topology evidence="1">Single-pass membrane protein</topology>
    </subcellularLocation>
    <subcellularLocation>
        <location evidence="7">Cell membrane</location>
        <topology evidence="7">Single-pass type II membrane protein</topology>
    </subcellularLocation>
</comment>
<dbReference type="Pfam" id="PF02472">
    <property type="entry name" value="ExbD"/>
    <property type="match status" value="1"/>
</dbReference>
<keyword evidence="4 7" id="KW-0812">Transmembrane</keyword>
<keyword evidence="7" id="KW-0813">Transport</keyword>
<dbReference type="Proteomes" id="UP001589628">
    <property type="component" value="Unassembled WGS sequence"/>
</dbReference>
<proteinExistence type="inferred from homology"/>
<comment type="similarity">
    <text evidence="2 7">Belongs to the ExbD/TolR family.</text>
</comment>
<sequence length="139" mass="14978">MRSRNLFGSQEEDADVNLTPMLDVVFIMLIFFIVTTSFVRESGIEIQRPLAESGQQQSAVGVLIGIDAQGQVWLDRQPIAIAQLRLAMERVQVEQPDTAVVVQADSRAATGTLIAVMDQVRLAGITKVAVATQGAGSQP</sequence>
<protein>
    <submittedName>
        <fullName evidence="9">ExbD/TolR family protein</fullName>
    </submittedName>
</protein>
<keyword evidence="10" id="KW-1185">Reference proteome</keyword>
<dbReference type="PANTHER" id="PTHR30558">
    <property type="entry name" value="EXBD MEMBRANE COMPONENT OF PMF-DRIVEN MACROMOLECULE IMPORT SYSTEM"/>
    <property type="match status" value="1"/>
</dbReference>
<accession>A0ABV5ZF08</accession>
<keyword evidence="5 8" id="KW-1133">Transmembrane helix</keyword>
<evidence type="ECO:0000256" key="7">
    <source>
        <dbReference type="RuleBase" id="RU003879"/>
    </source>
</evidence>
<evidence type="ECO:0000313" key="10">
    <source>
        <dbReference type="Proteomes" id="UP001589628"/>
    </source>
</evidence>
<evidence type="ECO:0000256" key="8">
    <source>
        <dbReference type="SAM" id="Phobius"/>
    </source>
</evidence>
<dbReference type="PANTHER" id="PTHR30558:SF13">
    <property type="entry name" value="BIOPOLYMER TRANSPORT PROTEIN EXBD2"/>
    <property type="match status" value="1"/>
</dbReference>
<keyword evidence="3" id="KW-1003">Cell membrane</keyword>
<name>A0ABV5ZF08_9GAMM</name>
<dbReference type="RefSeq" id="WP_027314020.1">
    <property type="nucleotide sequence ID" value="NZ_JAUESS010000006.1"/>
</dbReference>
<evidence type="ECO:0000256" key="5">
    <source>
        <dbReference type="ARBA" id="ARBA00022989"/>
    </source>
</evidence>
<keyword evidence="6 8" id="KW-0472">Membrane</keyword>